<dbReference type="EMBL" id="HG805848">
    <property type="protein sequence ID" value="CDW53303.1"/>
    <property type="molecule type" value="Genomic_DNA"/>
</dbReference>
<evidence type="ECO:0000256" key="1">
    <source>
        <dbReference type="SAM" id="SignalP"/>
    </source>
</evidence>
<dbReference type="Proteomes" id="UP000030665">
    <property type="component" value="Unassembled WGS sequence"/>
</dbReference>
<evidence type="ECO:0000313" key="2">
    <source>
        <dbReference type="EMBL" id="CDW53303.1"/>
    </source>
</evidence>
<keyword evidence="3" id="KW-1185">Reference proteome</keyword>
<keyword evidence="1" id="KW-0732">Signal</keyword>
<feature type="chain" id="PRO_5001728241" description="Secreted protein" evidence="1">
    <location>
        <begin position="23"/>
        <end position="120"/>
    </location>
</feature>
<reference evidence="2" key="2">
    <citation type="submission" date="2014-03" db="EMBL/GenBank/DDBJ databases">
        <title>The whipworm genome and dual-species transcriptomics of an intimate host-pathogen interaction.</title>
        <authorList>
            <person name="Foth B.J."/>
            <person name="Tsai I.J."/>
            <person name="Reid A.J."/>
            <person name="Bancroft A.J."/>
            <person name="Nichol S."/>
            <person name="Tracey A."/>
            <person name="Holroyd N."/>
            <person name="Cotton J.A."/>
            <person name="Stanley E.J."/>
            <person name="Zarowiecki M."/>
            <person name="Liu J.Z."/>
            <person name="Huckvale T."/>
            <person name="Cooper P.J."/>
            <person name="Grencis R.K."/>
            <person name="Berriman M."/>
        </authorList>
    </citation>
    <scope>NUCLEOTIDE SEQUENCE [LARGE SCALE GENOMIC DNA]</scope>
</reference>
<organism evidence="2 3">
    <name type="scientific">Trichuris trichiura</name>
    <name type="common">Whipworm</name>
    <name type="synonym">Trichocephalus trichiurus</name>
    <dbReference type="NCBI Taxonomy" id="36087"/>
    <lineage>
        <taxon>Eukaryota</taxon>
        <taxon>Metazoa</taxon>
        <taxon>Ecdysozoa</taxon>
        <taxon>Nematoda</taxon>
        <taxon>Enoplea</taxon>
        <taxon>Dorylaimia</taxon>
        <taxon>Trichinellida</taxon>
        <taxon>Trichuridae</taxon>
        <taxon>Trichuris</taxon>
    </lineage>
</organism>
<name>A0A077Z0R4_TRITR</name>
<protein>
    <recommendedName>
        <fullName evidence="4">Secreted protein</fullName>
    </recommendedName>
</protein>
<sequence length="120" mass="13870">MYTGSLWLLYIQLFSMVASACCSTCCRRLLGHVKMEVYNVSIWNQRKITLLARSYKPLPRHCCVFRHDSVVPLPLDLWACDHVRKHVLNFVKMSAEQTMNHAALSCSMLEVLVARAEVKW</sequence>
<evidence type="ECO:0008006" key="4">
    <source>
        <dbReference type="Google" id="ProtNLM"/>
    </source>
</evidence>
<dbReference type="AlphaFoldDB" id="A0A077Z0R4"/>
<accession>A0A077Z0R4</accession>
<gene>
    <name evidence="2" type="ORF">TTRE_0000156701</name>
</gene>
<proteinExistence type="predicted"/>
<evidence type="ECO:0000313" key="3">
    <source>
        <dbReference type="Proteomes" id="UP000030665"/>
    </source>
</evidence>
<feature type="signal peptide" evidence="1">
    <location>
        <begin position="1"/>
        <end position="22"/>
    </location>
</feature>
<reference evidence="2" key="1">
    <citation type="submission" date="2014-01" db="EMBL/GenBank/DDBJ databases">
        <authorList>
            <person name="Aslett M."/>
        </authorList>
    </citation>
    <scope>NUCLEOTIDE SEQUENCE</scope>
</reference>